<keyword evidence="2" id="KW-1185">Reference proteome</keyword>
<dbReference type="InterPro" id="IPR009711">
    <property type="entry name" value="UPF0473"/>
</dbReference>
<proteinExistence type="predicted"/>
<organism evidence="1 2">
    <name type="scientific">Lachnobacterium bovis DSM 14045</name>
    <dbReference type="NCBI Taxonomy" id="1122142"/>
    <lineage>
        <taxon>Bacteria</taxon>
        <taxon>Bacillati</taxon>
        <taxon>Bacillota</taxon>
        <taxon>Clostridia</taxon>
        <taxon>Lachnospirales</taxon>
        <taxon>Lachnospiraceae</taxon>
        <taxon>Lachnobacterium</taxon>
    </lineage>
</organism>
<name>A0A1H3HN28_9FIRM</name>
<reference evidence="1 2" key="1">
    <citation type="submission" date="2016-10" db="EMBL/GenBank/DDBJ databases">
        <authorList>
            <person name="de Groot N.N."/>
        </authorList>
    </citation>
    <scope>NUCLEOTIDE SEQUENCE [LARGE SCALE GENOMIC DNA]</scope>
    <source>
        <strain evidence="1 2">DSM 14045</strain>
    </source>
</reference>
<evidence type="ECO:0000313" key="1">
    <source>
        <dbReference type="EMBL" id="SDY16887.1"/>
    </source>
</evidence>
<dbReference type="STRING" id="1122142.SAMN02910414_00916"/>
<evidence type="ECO:0008006" key="3">
    <source>
        <dbReference type="Google" id="ProtNLM"/>
    </source>
</evidence>
<dbReference type="EMBL" id="FNPG01000009">
    <property type="protein sequence ID" value="SDY16887.1"/>
    <property type="molecule type" value="Genomic_DNA"/>
</dbReference>
<dbReference type="OrthoDB" id="1934714at2"/>
<sequence>MEKVIFTLEETDEKIEFFIQEETQLNGVKYLLVSENETGDSDAYILREIQEQDGEVTYEMVDDDNEVQALGKIFAELLDEDTNVEF</sequence>
<dbReference type="eggNOG" id="ENOG5032YV4">
    <property type="taxonomic scope" value="Bacteria"/>
</dbReference>
<accession>A0A1H3HN28</accession>
<evidence type="ECO:0000313" key="2">
    <source>
        <dbReference type="Proteomes" id="UP000183918"/>
    </source>
</evidence>
<protein>
    <recommendedName>
        <fullName evidence="3">DUF1292 domain-containing protein</fullName>
    </recommendedName>
</protein>
<gene>
    <name evidence="1" type="ORF">SAMN02910414_00916</name>
</gene>
<dbReference type="RefSeq" id="WP_074716541.1">
    <property type="nucleotide sequence ID" value="NZ_FNPG01000009.1"/>
</dbReference>
<dbReference type="AlphaFoldDB" id="A0A1H3HN28"/>
<dbReference type="Pfam" id="PF06949">
    <property type="entry name" value="DUF1292"/>
    <property type="match status" value="1"/>
</dbReference>
<dbReference type="Proteomes" id="UP000183918">
    <property type="component" value="Unassembled WGS sequence"/>
</dbReference>